<accession>A0AAW3F485</accession>
<dbReference type="GO" id="GO:0009312">
    <property type="term" value="P:oligosaccharide biosynthetic process"/>
    <property type="evidence" value="ECO:0007669"/>
    <property type="project" value="InterPro"/>
</dbReference>
<dbReference type="SUPFAM" id="SSF53335">
    <property type="entry name" value="S-adenosyl-L-methionine-dependent methyltransferases"/>
    <property type="match status" value="1"/>
</dbReference>
<dbReference type="InterPro" id="IPR008715">
    <property type="entry name" value="SAM-MeTfrase_NodS-like"/>
</dbReference>
<dbReference type="KEGG" id="bgo:BM43_5719"/>
<dbReference type="Proteomes" id="UP000029590">
    <property type="component" value="Unassembled WGS sequence"/>
</dbReference>
<organism evidence="1 2">
    <name type="scientific">Burkholderia gladioli</name>
    <name type="common">Pseudomonas marginata</name>
    <name type="synonym">Phytomonas marginata</name>
    <dbReference type="NCBI Taxonomy" id="28095"/>
    <lineage>
        <taxon>Bacteria</taxon>
        <taxon>Pseudomonadati</taxon>
        <taxon>Pseudomonadota</taxon>
        <taxon>Betaproteobacteria</taxon>
        <taxon>Burkholderiales</taxon>
        <taxon>Burkholderiaceae</taxon>
        <taxon>Burkholderia</taxon>
    </lineage>
</organism>
<name>A0AAW3F485_BURGA</name>
<dbReference type="Pfam" id="PF05401">
    <property type="entry name" value="NodS"/>
    <property type="match status" value="1"/>
</dbReference>
<dbReference type="RefSeq" id="WP_230676415.1">
    <property type="nucleotide sequence ID" value="NZ_CADEVY010000001.1"/>
</dbReference>
<reference evidence="1 2" key="1">
    <citation type="submission" date="2014-04" db="EMBL/GenBank/DDBJ databases">
        <authorList>
            <person name="Bishop-Lilly K.A."/>
            <person name="Broomall S.M."/>
            <person name="Chain P.S."/>
            <person name="Chertkov O."/>
            <person name="Coyne S.R."/>
            <person name="Daligault H.E."/>
            <person name="Davenport K.W."/>
            <person name="Erkkila T."/>
            <person name="Frey K.G."/>
            <person name="Gibbons H.S."/>
            <person name="Gu W."/>
            <person name="Jaissle J."/>
            <person name="Johnson S.L."/>
            <person name="Koroleva G.I."/>
            <person name="Ladner J.T."/>
            <person name="Lo C.-C."/>
            <person name="Minogue T.D."/>
            <person name="Munk C."/>
            <person name="Palacios G.F."/>
            <person name="Redden C.L."/>
            <person name="Rosenzweig C.N."/>
            <person name="Scholz M.B."/>
            <person name="Teshima H."/>
            <person name="Xu Y."/>
        </authorList>
    </citation>
    <scope>NUCLEOTIDE SEQUENCE [LARGE SCALE GENOMIC DNA]</scope>
    <source>
        <strain evidence="2">gladioli</strain>
    </source>
</reference>
<comment type="caution">
    <text evidence="1">The sequence shown here is derived from an EMBL/GenBank/DDBJ whole genome shotgun (WGS) entry which is preliminary data.</text>
</comment>
<protein>
    <submittedName>
        <fullName evidence="1">Nodulation S family protein</fullName>
    </submittedName>
</protein>
<dbReference type="Gene3D" id="3.40.50.150">
    <property type="entry name" value="Vaccinia Virus protein VP39"/>
    <property type="match status" value="1"/>
</dbReference>
<sequence>MRPMRAQRSEAVPAGHERRARQAEFDAKFAAQDDPWRYRSSWYEARKRALLLAALPRQRYRRAFEPGCANGELSAELAPRCETLLSADFAPRAVALAQRRLAPFAQARVETRAMPDDWPETRFDLIVISEFGYYLDEPACAALASLACASLDGDGTLVCCHWRHGAEDMRIGGGAVHARFAQAARRAALEVVAHVDDADFLLDVWSAEPASLARREQRRGDAADR</sequence>
<dbReference type="EMBL" id="JPGG01000016">
    <property type="protein sequence ID" value="KGC15498.1"/>
    <property type="molecule type" value="Genomic_DNA"/>
</dbReference>
<evidence type="ECO:0000313" key="1">
    <source>
        <dbReference type="EMBL" id="KGC15498.1"/>
    </source>
</evidence>
<dbReference type="AlphaFoldDB" id="A0AAW3F485"/>
<dbReference type="GO" id="GO:0008757">
    <property type="term" value="F:S-adenosylmethionine-dependent methyltransferase activity"/>
    <property type="evidence" value="ECO:0007669"/>
    <property type="project" value="InterPro"/>
</dbReference>
<evidence type="ECO:0000313" key="2">
    <source>
        <dbReference type="Proteomes" id="UP000029590"/>
    </source>
</evidence>
<proteinExistence type="predicted"/>
<dbReference type="InterPro" id="IPR029063">
    <property type="entry name" value="SAM-dependent_MTases_sf"/>
</dbReference>
<gene>
    <name evidence="1" type="ORF">DM48_2046</name>
</gene>